<comment type="subcellular location">
    <subcellularLocation>
        <location evidence="1">Cytoplasm</location>
    </subcellularLocation>
</comment>
<accession>A0A0J9X4K6</accession>
<dbReference type="GO" id="GO:0005634">
    <property type="term" value="C:nucleus"/>
    <property type="evidence" value="ECO:0007669"/>
    <property type="project" value="TreeGrafter"/>
</dbReference>
<evidence type="ECO:0000259" key="6">
    <source>
        <dbReference type="Pfam" id="PF13001"/>
    </source>
</evidence>
<dbReference type="GO" id="GO:0060090">
    <property type="term" value="F:molecular adaptor activity"/>
    <property type="evidence" value="ECO:0007669"/>
    <property type="project" value="InterPro"/>
</dbReference>
<evidence type="ECO:0000256" key="5">
    <source>
        <dbReference type="SAM" id="MobiDB-lite"/>
    </source>
</evidence>
<feature type="domain" description="Proteasome adapter and scaffold protein ECM29 HEAT-repeat" evidence="7">
    <location>
        <begin position="1287"/>
        <end position="1449"/>
    </location>
</feature>
<feature type="compositionally biased region" description="Acidic residues" evidence="5">
    <location>
        <begin position="1662"/>
        <end position="1673"/>
    </location>
</feature>
<evidence type="ECO:0000313" key="9">
    <source>
        <dbReference type="Proteomes" id="UP000242525"/>
    </source>
</evidence>
<evidence type="ECO:0000256" key="2">
    <source>
        <dbReference type="ARBA" id="ARBA00022490"/>
    </source>
</evidence>
<evidence type="ECO:0000313" key="8">
    <source>
        <dbReference type="EMBL" id="CDO51673.1"/>
    </source>
</evidence>
<keyword evidence="3" id="KW-0677">Repeat</keyword>
<reference evidence="8" key="1">
    <citation type="submission" date="2014-03" db="EMBL/GenBank/DDBJ databases">
        <authorList>
            <person name="Casaregola S."/>
        </authorList>
    </citation>
    <scope>NUCLEOTIDE SEQUENCE [LARGE SCALE GENOMIC DNA]</scope>
    <source>
        <strain evidence="8">CLIB 918</strain>
    </source>
</reference>
<dbReference type="GO" id="GO:0005737">
    <property type="term" value="C:cytoplasm"/>
    <property type="evidence" value="ECO:0007669"/>
    <property type="project" value="UniProtKB-SubCell"/>
</dbReference>
<sequence length="1887" mass="205645">MADAELALVNKVDLRIALANSDAQLAAQLNVFLAPLLLKLASPHPAVKKKVIEICQHVNARIKSTSIVLPVKKLVDQYHNPVLAPGLDNTLVLSFTLMYIQLGLPNLSPADQAALLPDIVKDIAKASPKNASTIFGILLKILAQWSPPERGSTAADQLRSELGFDKRPEDAAFLAEAFTNLFLLDLTPLLNQSAAATTTDKPLSCRSPGLGFEQYEFLTRNHAGTFSGNNALHEAKRNALKLLLAGSAFTEEELYFPLLVASLDKNSAINSQAETPFKKLKVNLEDEARVRYLYRLVLGDLKNGVLPATEVIKARAVQILGKSVLAANIDPLAIVNAAITSDYSKCVQAGFAFIRWVSKHASQEIIAAISNQLVDAMMDWITKTGWPQLPVADNNKLGPVRSLAYEAIGSIISRNPTMITDLKKFRFLLEALEKDTASMKPSIQESLSEILPAVEYLPDNVRVELRELLFRYLLDPHSDDSCKYVAVKFAVRAYPFSDAAARVICLLAMARTNRSDVLEEAKRGLHPHWFKTVNTQAINHSDDSKFKIEFPRFGDLIQLVDATSSRLGGAVPTPHIRGFSLSVFDAIVSFLQQVLVMEAVENKMTALVVDEDWATKIETAIDLDNSVRDILVQHIASTDSASIIEFLNLAFDALRAKNSEVETASASWLRILSLSPPLIVESQIRFLKDITELLSASREKTRNIASTALGIIATHDAVNANDINQLTGTLSTLIEGNYSTFKSVDSLHGAVLGLGAILSRLHFRGRSSVIDYTNVLDSFLKIIQEIFNTSKNLQLIDSCLGAISQLSTFGALISQPESLFSELIATFETLALKRENEKAVLALGLLSLCDPAFTTSTGTAYLDKVFALTSSKHSEYMFSSGEALSVVAAGWNSKVLKRSLDIQGVSVANLPRHEANIVAGSTADAFLANVLDRILVSAKSTKPGLRKFSCIWLLSLLQYTGHLPATQAKLEHIHVAFMRFLPEQDELIQESASRGLSMVYEMGDSVIKEALVRNLVSSFTSENRHGVNAGTVSEETQLFEPGVLNTGDGSVSTYKDILNLASELGDPGLIYKFMALAGHSALWSSRKGAAFGLGSILSKANLDEMMENNQRLSKSLIPKLYRYKFDSNPSVQQAMQGIWDSLVKDKSAAINDNFDDILEELLKGMGDKEWRVRQASTAALSDLLQGRPIELYQDKLERIWMMSFRAVDDIKESVRNAGLQLTRGLATTLIRHVDTSTGTSPARATALLEHLVPFLMGNFGLQSEAQEVQSFALETIINLCKKGGAALKPFIPGLVEELLVLMSTLEPQAMNYLALNADKYGLTHNAIDASRLASVRGSPIMEAVEQMVDQATDDKTMGLLVPRLAAAIKKSVGLPSKVGASRVLVALTIRHLQGAGPYADTLLTSAAGQLGDRNDTISQSYATATGYLCRIASDKAVLKYIARLKALYFGTDEASRPRLIAGFAVNALSKHAPETFSRLASTILPFVYVAKHDADKAVQKVFDTVWSDNTGGSGAVRLYLPEIMALAGEQLAEQRQWGIRQVAAQSVADASNLIGDERLPREEFSRLLNILFDACVGRSWSGKELVLMALVRLVERAPDDLLADGSLLARANKVVLTEARRKNKTYQIKALASLAEYLVAFPQAELYEAMFGLAEPYLEPPSESDSDVSSDDDSTNRNKGRRGEDVEMRGTEGYNNAKYKQRLKTRNAVLEAVASAFVDPAKQRMAAAGAQPLSQEEAISVLVRITSTVTSAITQFDSLASWETKLLVCSIYAKLVAKLIALVANDPNEGAAVQLWITVKPIWDTVIFKHFTDARDASSHEKVRVEAARCGGVSLDLLAAATSLPGGSNAAAGEFARVKGQLENLRTIDASDVVKTELTTVLDKPRS</sequence>
<keyword evidence="4 8" id="KW-0647">Proteasome</keyword>
<feature type="compositionally biased region" description="Basic and acidic residues" evidence="5">
    <location>
        <begin position="1681"/>
        <end position="1690"/>
    </location>
</feature>
<dbReference type="PANTHER" id="PTHR23346:SF19">
    <property type="entry name" value="PROTEASOME ADAPTER AND SCAFFOLD PROTEIN ECM29"/>
    <property type="match status" value="1"/>
</dbReference>
<dbReference type="Gene3D" id="1.25.10.10">
    <property type="entry name" value="Leucine-rich Repeat Variant"/>
    <property type="match status" value="2"/>
</dbReference>
<dbReference type="InterPro" id="IPR016024">
    <property type="entry name" value="ARM-type_fold"/>
</dbReference>
<dbReference type="STRING" id="1173061.A0A0J9X4K6"/>
<feature type="domain" description="Proteasome component Ecm29 N-terminal" evidence="6">
    <location>
        <begin position="9"/>
        <end position="508"/>
    </location>
</feature>
<gene>
    <name evidence="8" type="ORF">BN980_GECA01s10262g</name>
</gene>
<dbReference type="Proteomes" id="UP000242525">
    <property type="component" value="Unassembled WGS sequence"/>
</dbReference>
<dbReference type="InterPro" id="IPR055443">
    <property type="entry name" value="HEAT_ECM29"/>
</dbReference>
<evidence type="ECO:0000259" key="7">
    <source>
        <dbReference type="Pfam" id="PF24492"/>
    </source>
</evidence>
<dbReference type="PANTHER" id="PTHR23346">
    <property type="entry name" value="TRANSLATIONAL ACTIVATOR GCN1-RELATED"/>
    <property type="match status" value="1"/>
</dbReference>
<evidence type="ECO:0000256" key="4">
    <source>
        <dbReference type="ARBA" id="ARBA00022942"/>
    </source>
</evidence>
<organism evidence="8 9">
    <name type="scientific">Geotrichum candidum</name>
    <name type="common">Oospora lactis</name>
    <name type="synonym">Dipodascus geotrichum</name>
    <dbReference type="NCBI Taxonomy" id="1173061"/>
    <lineage>
        <taxon>Eukaryota</taxon>
        <taxon>Fungi</taxon>
        <taxon>Dikarya</taxon>
        <taxon>Ascomycota</taxon>
        <taxon>Saccharomycotina</taxon>
        <taxon>Dipodascomycetes</taxon>
        <taxon>Dipodascales</taxon>
        <taxon>Dipodascaceae</taxon>
        <taxon>Geotrichum</taxon>
    </lineage>
</organism>
<name>A0A0J9X4K6_GEOCN</name>
<dbReference type="InterPro" id="IPR024372">
    <property type="entry name" value="Ecm29_N"/>
</dbReference>
<evidence type="ECO:0000256" key="1">
    <source>
        <dbReference type="ARBA" id="ARBA00004496"/>
    </source>
</evidence>
<proteinExistence type="predicted"/>
<dbReference type="Pfam" id="PF24492">
    <property type="entry name" value="HEAT_ECM29"/>
    <property type="match status" value="1"/>
</dbReference>
<dbReference type="GO" id="GO:0000502">
    <property type="term" value="C:proteasome complex"/>
    <property type="evidence" value="ECO:0007669"/>
    <property type="project" value="UniProtKB-KW"/>
</dbReference>
<dbReference type="Pfam" id="PF13001">
    <property type="entry name" value="ECM29_N"/>
    <property type="match status" value="1"/>
</dbReference>
<keyword evidence="2" id="KW-0963">Cytoplasm</keyword>
<dbReference type="Pfam" id="PF23731">
    <property type="entry name" value="ARM_ECM29_C"/>
    <property type="match status" value="1"/>
</dbReference>
<dbReference type="EMBL" id="CCBN010000001">
    <property type="protein sequence ID" value="CDO51673.1"/>
    <property type="molecule type" value="Genomic_DNA"/>
</dbReference>
<dbReference type="GO" id="GO:0036503">
    <property type="term" value="P:ERAD pathway"/>
    <property type="evidence" value="ECO:0007669"/>
    <property type="project" value="TreeGrafter"/>
</dbReference>
<dbReference type="OrthoDB" id="16066at2759"/>
<dbReference type="SUPFAM" id="SSF48371">
    <property type="entry name" value="ARM repeat"/>
    <property type="match status" value="3"/>
</dbReference>
<dbReference type="GO" id="GO:0043248">
    <property type="term" value="P:proteasome assembly"/>
    <property type="evidence" value="ECO:0007669"/>
    <property type="project" value="InterPro"/>
</dbReference>
<protein>
    <submittedName>
        <fullName evidence="8">Similar to Saccharomyces cerevisiae YHL030W ECM29 Scaffold protein that assists in association of the proteasome core particle with the regulatory particle</fullName>
    </submittedName>
</protein>
<keyword evidence="9" id="KW-1185">Reference proteome</keyword>
<comment type="caution">
    <text evidence="8">The sequence shown here is derived from an EMBL/GenBank/DDBJ whole genome shotgun (WGS) entry which is preliminary data.</text>
</comment>
<dbReference type="Pfam" id="PF02985">
    <property type="entry name" value="HEAT"/>
    <property type="match status" value="1"/>
</dbReference>
<evidence type="ECO:0000256" key="3">
    <source>
        <dbReference type="ARBA" id="ARBA00022737"/>
    </source>
</evidence>
<dbReference type="InterPro" id="IPR000357">
    <property type="entry name" value="HEAT"/>
</dbReference>
<dbReference type="InterPro" id="IPR011989">
    <property type="entry name" value="ARM-like"/>
</dbReference>
<feature type="region of interest" description="Disordered" evidence="5">
    <location>
        <begin position="1659"/>
        <end position="1691"/>
    </location>
</feature>